<feature type="domain" description="Peptidase M48" evidence="12">
    <location>
        <begin position="147"/>
        <end position="344"/>
    </location>
</feature>
<feature type="transmembrane region" description="Helical" evidence="11">
    <location>
        <begin position="20"/>
        <end position="42"/>
    </location>
</feature>
<feature type="transmembrane region" description="Helical" evidence="11">
    <location>
        <begin position="454"/>
        <end position="474"/>
    </location>
</feature>
<dbReference type="GO" id="GO:0006508">
    <property type="term" value="P:proteolysis"/>
    <property type="evidence" value="ECO:0007669"/>
    <property type="project" value="UniProtKB-KW"/>
</dbReference>
<sequence>MATMAAPGSPAEAARSRTFLLPSATLSAFVLLIVAVLAFSVVMQPSYYHVFTGGSGDATGDPVDGCVRQGVARAGGPRATMELWARGERLPGVAECARTAFDPAHSQSFLITCGLLAVFTGLHYRFRSTRRARRRGVRPVTQENLPDLHTDLLRLAALAVPGQPVRFLIDLLDPAANGVAFGRVGRRYVLLGRGVLRLRDRDPEAFEALVLHELAHVRNRDIDLTMITLGFFRAYALLVFTPVALGRVAYAAFGPHSGIYAASSAQLLGLALLLVVARAQVLRTREYQADARVVRWQGDPAPLGRLLAEVARRPHGRAGRLRAWGRRLTGTHPGGPNRAAALTDPAPLLAPAFGFAVVLGACLMLLWEPSSSPTARWSYGSVWDQWRPEPLTVLLMVVLGLTVLRAALRWERPRLHALRWGLAVGVVVGMALSPMTIANGLTMPTSFGVETGNVLLRAALLVSLVLWCEYLAAAWAPAVVAARRPLVVALLPCAMVVAVVLVVARPVLELHAIFILSQYDGSATSELPGPLLVFAVTETTALASYFDDVWWLLGAALLLFGPPALGRLGRPGGRRAAPVAPAPVAPVPSRAVPARRRAGWFAGALAYLGLWWVLAGYLDVRWGVSLSPLSDGMLVAGVPAATATVVAVFAPHPVRWAVVTSVSVGLCCGVLFVLLWGMPAFVMRQFVVFGVQGAVLAAFVVSAVTAPRRRRRARRPAGPAAADVSARAT</sequence>
<comment type="cofactor">
    <cofactor evidence="1">
        <name>Zn(2+)</name>
        <dbReference type="ChEBI" id="CHEBI:29105"/>
    </cofactor>
</comment>
<evidence type="ECO:0000313" key="13">
    <source>
        <dbReference type="EMBL" id="TDC71741.1"/>
    </source>
</evidence>
<dbReference type="Gene3D" id="3.30.2010.10">
    <property type="entry name" value="Metalloproteases ('zincins'), catalytic domain"/>
    <property type="match status" value="1"/>
</dbReference>
<proteinExistence type="predicted"/>
<evidence type="ECO:0000256" key="11">
    <source>
        <dbReference type="SAM" id="Phobius"/>
    </source>
</evidence>
<keyword evidence="5" id="KW-0479">Metal-binding</keyword>
<organism evidence="13 14">
    <name type="scientific">Streptomyces hainanensis</name>
    <dbReference type="NCBI Taxonomy" id="402648"/>
    <lineage>
        <taxon>Bacteria</taxon>
        <taxon>Bacillati</taxon>
        <taxon>Actinomycetota</taxon>
        <taxon>Actinomycetes</taxon>
        <taxon>Kitasatosporales</taxon>
        <taxon>Streptomycetaceae</taxon>
        <taxon>Streptomyces</taxon>
    </lineage>
</organism>
<feature type="transmembrane region" description="Helical" evidence="11">
    <location>
        <begin position="656"/>
        <end position="676"/>
    </location>
</feature>
<keyword evidence="9" id="KW-0482">Metalloprotease</keyword>
<accession>A0A4R4T452</accession>
<feature type="transmembrane region" description="Helical" evidence="11">
    <location>
        <begin position="391"/>
        <end position="408"/>
    </location>
</feature>
<evidence type="ECO:0000256" key="6">
    <source>
        <dbReference type="ARBA" id="ARBA00022801"/>
    </source>
</evidence>
<dbReference type="PANTHER" id="PTHR43221">
    <property type="entry name" value="PROTEASE HTPX"/>
    <property type="match status" value="1"/>
</dbReference>
<feature type="transmembrane region" description="Helical" evidence="11">
    <location>
        <begin position="348"/>
        <end position="367"/>
    </location>
</feature>
<feature type="transmembrane region" description="Helical" evidence="11">
    <location>
        <begin position="598"/>
        <end position="618"/>
    </location>
</feature>
<feature type="transmembrane region" description="Helical" evidence="11">
    <location>
        <begin position="486"/>
        <end position="508"/>
    </location>
</feature>
<gene>
    <name evidence="13" type="ORF">E1283_23160</name>
</gene>
<feature type="transmembrane region" description="Helical" evidence="11">
    <location>
        <begin position="420"/>
        <end position="442"/>
    </location>
</feature>
<feature type="transmembrane region" description="Helical" evidence="11">
    <location>
        <begin position="549"/>
        <end position="566"/>
    </location>
</feature>
<feature type="transmembrane region" description="Helical" evidence="11">
    <location>
        <begin position="234"/>
        <end position="253"/>
    </location>
</feature>
<comment type="caution">
    <text evidence="13">The sequence shown here is derived from an EMBL/GenBank/DDBJ whole genome shotgun (WGS) entry which is preliminary data.</text>
</comment>
<dbReference type="GO" id="GO:0046872">
    <property type="term" value="F:metal ion binding"/>
    <property type="evidence" value="ECO:0007669"/>
    <property type="project" value="UniProtKB-KW"/>
</dbReference>
<evidence type="ECO:0000256" key="5">
    <source>
        <dbReference type="ARBA" id="ARBA00022723"/>
    </source>
</evidence>
<feature type="transmembrane region" description="Helical" evidence="11">
    <location>
        <begin position="630"/>
        <end position="649"/>
    </location>
</feature>
<evidence type="ECO:0000256" key="1">
    <source>
        <dbReference type="ARBA" id="ARBA00001947"/>
    </source>
</evidence>
<keyword evidence="2" id="KW-1003">Cell membrane</keyword>
<keyword evidence="6" id="KW-0378">Hydrolase</keyword>
<keyword evidence="14" id="KW-1185">Reference proteome</keyword>
<dbReference type="OrthoDB" id="4889053at2"/>
<keyword evidence="7" id="KW-0862">Zinc</keyword>
<evidence type="ECO:0000256" key="9">
    <source>
        <dbReference type="ARBA" id="ARBA00023049"/>
    </source>
</evidence>
<keyword evidence="4 11" id="KW-0812">Transmembrane</keyword>
<evidence type="ECO:0000256" key="4">
    <source>
        <dbReference type="ARBA" id="ARBA00022692"/>
    </source>
</evidence>
<evidence type="ECO:0000256" key="7">
    <source>
        <dbReference type="ARBA" id="ARBA00022833"/>
    </source>
</evidence>
<evidence type="ECO:0000259" key="12">
    <source>
        <dbReference type="Pfam" id="PF01435"/>
    </source>
</evidence>
<dbReference type="AlphaFoldDB" id="A0A4R4T452"/>
<protein>
    <recommendedName>
        <fullName evidence="12">Peptidase M48 domain-containing protein</fullName>
    </recommendedName>
</protein>
<dbReference type="PANTHER" id="PTHR43221:SF2">
    <property type="entry name" value="PROTEASE HTPX HOMOLOG"/>
    <property type="match status" value="1"/>
</dbReference>
<dbReference type="Proteomes" id="UP000295345">
    <property type="component" value="Unassembled WGS sequence"/>
</dbReference>
<evidence type="ECO:0000256" key="8">
    <source>
        <dbReference type="ARBA" id="ARBA00022989"/>
    </source>
</evidence>
<dbReference type="GO" id="GO:0004222">
    <property type="term" value="F:metalloendopeptidase activity"/>
    <property type="evidence" value="ECO:0007669"/>
    <property type="project" value="InterPro"/>
</dbReference>
<reference evidence="13 14" key="1">
    <citation type="submission" date="2019-03" db="EMBL/GenBank/DDBJ databases">
        <title>Draft genome sequences of novel Actinobacteria.</title>
        <authorList>
            <person name="Sahin N."/>
            <person name="Ay H."/>
            <person name="Saygin H."/>
        </authorList>
    </citation>
    <scope>NUCLEOTIDE SEQUENCE [LARGE SCALE GENOMIC DNA]</scope>
    <source>
        <strain evidence="13 14">DSM 41900</strain>
    </source>
</reference>
<dbReference type="InterPro" id="IPR001915">
    <property type="entry name" value="Peptidase_M48"/>
</dbReference>
<evidence type="ECO:0000313" key="14">
    <source>
        <dbReference type="Proteomes" id="UP000295345"/>
    </source>
</evidence>
<dbReference type="Pfam" id="PF01435">
    <property type="entry name" value="Peptidase_M48"/>
    <property type="match status" value="1"/>
</dbReference>
<keyword evidence="3" id="KW-0645">Protease</keyword>
<dbReference type="EMBL" id="SMKI01000273">
    <property type="protein sequence ID" value="TDC71741.1"/>
    <property type="molecule type" value="Genomic_DNA"/>
</dbReference>
<name>A0A4R4T452_9ACTN</name>
<dbReference type="InterPro" id="IPR050083">
    <property type="entry name" value="HtpX_protease"/>
</dbReference>
<feature type="transmembrane region" description="Helical" evidence="11">
    <location>
        <begin position="682"/>
        <end position="706"/>
    </location>
</feature>
<evidence type="ECO:0000256" key="3">
    <source>
        <dbReference type="ARBA" id="ARBA00022670"/>
    </source>
</evidence>
<keyword evidence="10 11" id="KW-0472">Membrane</keyword>
<feature type="transmembrane region" description="Helical" evidence="11">
    <location>
        <begin position="259"/>
        <end position="277"/>
    </location>
</feature>
<feature type="transmembrane region" description="Helical" evidence="11">
    <location>
        <begin position="108"/>
        <end position="126"/>
    </location>
</feature>
<evidence type="ECO:0000256" key="10">
    <source>
        <dbReference type="ARBA" id="ARBA00023136"/>
    </source>
</evidence>
<keyword evidence="8 11" id="KW-1133">Transmembrane helix</keyword>
<evidence type="ECO:0000256" key="2">
    <source>
        <dbReference type="ARBA" id="ARBA00022475"/>
    </source>
</evidence>